<keyword evidence="7 9" id="KW-1133">Transmembrane helix</keyword>
<evidence type="ECO:0000313" key="11">
    <source>
        <dbReference type="Proteomes" id="UP000708208"/>
    </source>
</evidence>
<dbReference type="GO" id="GO:0018279">
    <property type="term" value="P:protein N-linked glycosylation via asparagine"/>
    <property type="evidence" value="ECO:0007669"/>
    <property type="project" value="TreeGrafter"/>
</dbReference>
<keyword evidence="11" id="KW-1185">Reference proteome</keyword>
<dbReference type="AlphaFoldDB" id="A0A8J2KQU8"/>
<dbReference type="Pfam" id="PF04756">
    <property type="entry name" value="OST3_OST6"/>
    <property type="match status" value="1"/>
</dbReference>
<evidence type="ECO:0000256" key="4">
    <source>
        <dbReference type="ARBA" id="ARBA00022692"/>
    </source>
</evidence>
<organism evidence="10 11">
    <name type="scientific">Allacma fusca</name>
    <dbReference type="NCBI Taxonomy" id="39272"/>
    <lineage>
        <taxon>Eukaryota</taxon>
        <taxon>Metazoa</taxon>
        <taxon>Ecdysozoa</taxon>
        <taxon>Arthropoda</taxon>
        <taxon>Hexapoda</taxon>
        <taxon>Collembola</taxon>
        <taxon>Symphypleona</taxon>
        <taxon>Sminthuridae</taxon>
        <taxon>Allacma</taxon>
    </lineage>
</organism>
<gene>
    <name evidence="10" type="ORF">AFUS01_LOCUS19052</name>
</gene>
<keyword evidence="6" id="KW-0256">Endoplasmic reticulum</keyword>
<sequence>MVSKQVLLNFPCFLLSYYYCIKIVDRSYGDFERQKGNNECLIKPCFLQHLFRVIPVASVCWACIECLINSNQNNANIPVHVIFLQNTELTVTMGCAQRVLILFVISGILHIPCSIQYPEDQEFGGDGFYTRTKELQTMRNEELVIQIKSMRDFNEYLVRGRRNYSVVALLNKSNKKNCYPCTYAEDVMMYLASAYEDQYLRLEGQSRQPLFFVEILNEHFSYLFRKLEVKNIPSLLFFPPDGMLSNLERFESEWDLFDVVRIRDFISGATRQQVVLDAGDVYGDERENKSSIVGPKAWLCIILAVSTVVFLALNKLKSLFGKFWNAGLTAYGIMTLVIILIGGHIFNHIEKPEYGSAGGLDSIFHSSFDYQFQIEAYAISFIYFGVAFAFLQLVEGRRQILTKTKGGTMRSVVAVILATGMFYLLYRVLVIKNPYSE</sequence>
<comment type="caution">
    <text evidence="10">The sequence shown here is derived from an EMBL/GenBank/DDBJ whole genome shotgun (WGS) entry which is preliminary data.</text>
</comment>
<reference evidence="10" key="1">
    <citation type="submission" date="2021-06" db="EMBL/GenBank/DDBJ databases">
        <authorList>
            <person name="Hodson N. C."/>
            <person name="Mongue J. A."/>
            <person name="Jaron S. K."/>
        </authorList>
    </citation>
    <scope>NUCLEOTIDE SEQUENCE</scope>
</reference>
<accession>A0A8J2KQU8</accession>
<keyword evidence="5" id="KW-0732">Signal</keyword>
<feature type="transmembrane region" description="Helical" evidence="9">
    <location>
        <begin position="407"/>
        <end position="426"/>
    </location>
</feature>
<evidence type="ECO:0000256" key="3">
    <source>
        <dbReference type="ARBA" id="ARBA00009561"/>
    </source>
</evidence>
<feature type="transmembrane region" description="Helical" evidence="9">
    <location>
        <begin position="296"/>
        <end position="314"/>
    </location>
</feature>
<dbReference type="Proteomes" id="UP000708208">
    <property type="component" value="Unassembled WGS sequence"/>
</dbReference>
<comment type="subcellular location">
    <subcellularLocation>
        <location evidence="2">Endoplasmic reticulum membrane</location>
        <topology evidence="2">Multi-pass membrane protein</topology>
    </subcellularLocation>
</comment>
<dbReference type="PANTHER" id="PTHR12692:SF0">
    <property type="entry name" value="GH11935P"/>
    <property type="match status" value="1"/>
</dbReference>
<dbReference type="EMBL" id="CAJVCH010193639">
    <property type="protein sequence ID" value="CAG7730405.1"/>
    <property type="molecule type" value="Genomic_DNA"/>
</dbReference>
<evidence type="ECO:0000256" key="8">
    <source>
        <dbReference type="ARBA" id="ARBA00023136"/>
    </source>
</evidence>
<keyword evidence="4 9" id="KW-0812">Transmembrane</keyword>
<evidence type="ECO:0000256" key="7">
    <source>
        <dbReference type="ARBA" id="ARBA00022989"/>
    </source>
</evidence>
<feature type="transmembrane region" description="Helical" evidence="9">
    <location>
        <begin position="326"/>
        <end position="346"/>
    </location>
</feature>
<evidence type="ECO:0000256" key="5">
    <source>
        <dbReference type="ARBA" id="ARBA00022729"/>
    </source>
</evidence>
<keyword evidence="8 9" id="KW-0472">Membrane</keyword>
<feature type="transmembrane region" description="Helical" evidence="9">
    <location>
        <begin position="376"/>
        <end position="395"/>
    </location>
</feature>
<dbReference type="GO" id="GO:0008250">
    <property type="term" value="C:oligosaccharyltransferase complex"/>
    <property type="evidence" value="ECO:0007669"/>
    <property type="project" value="TreeGrafter"/>
</dbReference>
<dbReference type="OrthoDB" id="67566at2759"/>
<name>A0A8J2KQU8_9HEXA</name>
<evidence type="ECO:0000256" key="2">
    <source>
        <dbReference type="ARBA" id="ARBA00004477"/>
    </source>
</evidence>
<dbReference type="PANTHER" id="PTHR12692">
    <property type="entry name" value="DOLICHYL-DIPHOSPHOOLIGOSACCHARIDE--PROTEIN GLYCOSYLTRANSFERASE-RELATED"/>
    <property type="match status" value="1"/>
</dbReference>
<proteinExistence type="inferred from homology"/>
<comment type="function">
    <text evidence="1">Subunit of the oligosaccharyl transferase (OST) complex that catalyzes the initial transfer of a defined glycan (Glc(3)Man(9)GlcNAc(2) in eukaryotes) from the lipid carrier dolichol-pyrophosphate to an asparagine residue within an Asn-X-Ser/Thr consensus motif in nascent polypeptide chains, the first step in protein N-glycosylation. N-glycosylation occurs cotranslationally and the complex associates with the Sec61 complex at the channel-forming translocon complex that mediates protein translocation across the endoplasmic reticulum (ER). All subunits are required for a maximal enzyme activity.</text>
</comment>
<dbReference type="InterPro" id="IPR021149">
    <property type="entry name" value="OligosaccharylTrfase_OST3/OST6"/>
</dbReference>
<comment type="similarity">
    <text evidence="3">Belongs to the OST3/OST6 family.</text>
</comment>
<evidence type="ECO:0000313" key="10">
    <source>
        <dbReference type="EMBL" id="CAG7730405.1"/>
    </source>
</evidence>
<evidence type="ECO:0000256" key="1">
    <source>
        <dbReference type="ARBA" id="ARBA00002791"/>
    </source>
</evidence>
<evidence type="ECO:0000256" key="9">
    <source>
        <dbReference type="SAM" id="Phobius"/>
    </source>
</evidence>
<evidence type="ECO:0000256" key="6">
    <source>
        <dbReference type="ARBA" id="ARBA00022824"/>
    </source>
</evidence>
<protein>
    <submittedName>
        <fullName evidence="10">Uncharacterized protein</fullName>
    </submittedName>
</protein>